<dbReference type="EMBL" id="FOOI01000014">
    <property type="protein sequence ID" value="SFH22793.1"/>
    <property type="molecule type" value="Genomic_DNA"/>
</dbReference>
<dbReference type="NCBIfam" id="NF033542">
    <property type="entry name" value="transpos_IS110"/>
    <property type="match status" value="1"/>
</dbReference>
<dbReference type="GO" id="GO:0003677">
    <property type="term" value="F:DNA binding"/>
    <property type="evidence" value="ECO:0007669"/>
    <property type="project" value="InterPro"/>
</dbReference>
<dbReference type="EMBL" id="FOOI01000017">
    <property type="protein sequence ID" value="SFH39887.1"/>
    <property type="molecule type" value="Genomic_DNA"/>
</dbReference>
<feature type="domain" description="Transposase IS110-like N-terminal" evidence="2">
    <location>
        <begin position="5"/>
        <end position="162"/>
    </location>
</feature>
<evidence type="ECO:0000313" key="4">
    <source>
        <dbReference type="EMBL" id="SFH22793.1"/>
    </source>
</evidence>
<dbReference type="Pfam" id="PF01548">
    <property type="entry name" value="DEDD_Tnp_IS110"/>
    <property type="match status" value="1"/>
</dbReference>
<dbReference type="InterPro" id="IPR003346">
    <property type="entry name" value="Transposase_20"/>
</dbReference>
<feature type="compositionally biased region" description="Polar residues" evidence="1">
    <location>
        <begin position="451"/>
        <end position="464"/>
    </location>
</feature>
<feature type="region of interest" description="Disordered" evidence="1">
    <location>
        <begin position="426"/>
        <end position="464"/>
    </location>
</feature>
<dbReference type="PANTHER" id="PTHR33055:SF3">
    <property type="entry name" value="PUTATIVE TRANSPOSASE FOR IS117-RELATED"/>
    <property type="match status" value="1"/>
</dbReference>
<protein>
    <submittedName>
        <fullName evidence="5">Transposase IS116/IS110/IS902 family protein</fullName>
    </submittedName>
</protein>
<dbReference type="InterPro" id="IPR047650">
    <property type="entry name" value="Transpos_IS110"/>
</dbReference>
<evidence type="ECO:0000313" key="6">
    <source>
        <dbReference type="Proteomes" id="UP000199052"/>
    </source>
</evidence>
<organism evidence="5 6">
    <name type="scientific">Actinopolymorpha cephalotaxi</name>
    <dbReference type="NCBI Taxonomy" id="504797"/>
    <lineage>
        <taxon>Bacteria</taxon>
        <taxon>Bacillati</taxon>
        <taxon>Actinomycetota</taxon>
        <taxon>Actinomycetes</taxon>
        <taxon>Propionibacteriales</taxon>
        <taxon>Actinopolymorphaceae</taxon>
        <taxon>Actinopolymorpha</taxon>
    </lineage>
</organism>
<dbReference type="GO" id="GO:0004803">
    <property type="term" value="F:transposase activity"/>
    <property type="evidence" value="ECO:0007669"/>
    <property type="project" value="InterPro"/>
</dbReference>
<evidence type="ECO:0000256" key="1">
    <source>
        <dbReference type="SAM" id="MobiDB-lite"/>
    </source>
</evidence>
<dbReference type="InterPro" id="IPR002525">
    <property type="entry name" value="Transp_IS110-like_N"/>
</dbReference>
<dbReference type="Pfam" id="PF02371">
    <property type="entry name" value="Transposase_20"/>
    <property type="match status" value="1"/>
</dbReference>
<dbReference type="GO" id="GO:0006313">
    <property type="term" value="P:DNA transposition"/>
    <property type="evidence" value="ECO:0007669"/>
    <property type="project" value="InterPro"/>
</dbReference>
<dbReference type="Proteomes" id="UP000199052">
    <property type="component" value="Unassembled WGS sequence"/>
</dbReference>
<gene>
    <name evidence="4" type="ORF">SAMN05421678_1141</name>
    <name evidence="5" type="ORF">SAMN05421678_1171</name>
</gene>
<dbReference type="STRING" id="504797.SAMN05421678_1141"/>
<sequence>MPLRLGIDVACRAAHQVSLADEQGRLIWSGRRFRTTPPDLDQLWSSLPDDADPGEVLVVMEPTRNAWVPLAAWFRRKGARVVLVPPERSADLRNYYAKHTKSDRLDSQLLARLPMLHPDGLHLEQGLGPGDALKRAAKLHSTLVHRRTQSLARLDTLLELLGPAWHSAIGADLGNRTVLKFLAAGYADPHVVKRLGRVRLARFCHRHSRGAWGEPHADALLAAARETLELWSDGELDYPDLAEDIAIEARLALQLSEELKDLDERATLVLKAADPNGILTSAPGVATITAAAILGRLGDPNRFDSLAGARAFTGLVPILDSSGLTGRHGGPTKRGDAVLRQALFMAASQARRIDPTLAAKYHRLMVNAGKHHNSALCHIATTLLTRIIACWRAGQPYQLRDVDGSAVTIDQARTIIAERYAIPKDLRARRRTTTNAGTDRRSKESPRAPSTGPSTTHATTPGAA</sequence>
<accession>A0A1I2ZPW6</accession>
<evidence type="ECO:0000259" key="3">
    <source>
        <dbReference type="Pfam" id="PF02371"/>
    </source>
</evidence>
<evidence type="ECO:0000313" key="5">
    <source>
        <dbReference type="EMBL" id="SFH39887.1"/>
    </source>
</evidence>
<evidence type="ECO:0000259" key="2">
    <source>
        <dbReference type="Pfam" id="PF01548"/>
    </source>
</evidence>
<dbReference type="RefSeq" id="WP_202818272.1">
    <property type="nucleotide sequence ID" value="NZ_FOOI01000014.1"/>
</dbReference>
<feature type="domain" description="Transposase IS116/IS110/IS902 C-terminal" evidence="3">
    <location>
        <begin position="278"/>
        <end position="362"/>
    </location>
</feature>
<name>A0A1I2ZPW6_9ACTN</name>
<reference evidence="5 6" key="1">
    <citation type="submission" date="2016-10" db="EMBL/GenBank/DDBJ databases">
        <authorList>
            <person name="de Groot N.N."/>
        </authorList>
    </citation>
    <scope>NUCLEOTIDE SEQUENCE [LARGE SCALE GENOMIC DNA]</scope>
    <source>
        <strain evidence="5 6">CPCC 202808</strain>
    </source>
</reference>
<dbReference type="PANTHER" id="PTHR33055">
    <property type="entry name" value="TRANSPOSASE FOR INSERTION SEQUENCE ELEMENT IS1111A"/>
    <property type="match status" value="1"/>
</dbReference>
<dbReference type="AlphaFoldDB" id="A0A1I2ZPW6"/>
<proteinExistence type="predicted"/>